<evidence type="ECO:0000259" key="4">
    <source>
        <dbReference type="Pfam" id="PF11380"/>
    </source>
</evidence>
<comment type="similarity">
    <text evidence="1">Belongs to the stealth family.</text>
</comment>
<evidence type="ECO:0000256" key="1">
    <source>
        <dbReference type="ARBA" id="ARBA00007583"/>
    </source>
</evidence>
<dbReference type="Pfam" id="PF17102">
    <property type="entry name" value="Stealth_CR3"/>
    <property type="match status" value="1"/>
</dbReference>
<evidence type="ECO:0000313" key="6">
    <source>
        <dbReference type="EMBL" id="KZT67094.1"/>
    </source>
</evidence>
<dbReference type="PANTHER" id="PTHR24045">
    <property type="match status" value="1"/>
</dbReference>
<dbReference type="InterPro" id="IPR047141">
    <property type="entry name" value="Stealth"/>
</dbReference>
<feature type="domain" description="Stealth protein CR2 conserved region 2" evidence="4">
    <location>
        <begin position="196"/>
        <end position="278"/>
    </location>
</feature>
<keyword evidence="3" id="KW-0472">Membrane</keyword>
<name>A0A165NKX9_9APHY</name>
<dbReference type="InterPro" id="IPR021520">
    <property type="entry name" value="Stealth_CR2"/>
</dbReference>
<protein>
    <recommendedName>
        <fullName evidence="8">Stealth protein CR3 conserved region 3 domain-containing protein</fullName>
    </recommendedName>
</protein>
<accession>A0A165NKX9</accession>
<dbReference type="OrthoDB" id="263283at2759"/>
<evidence type="ECO:0000313" key="7">
    <source>
        <dbReference type="Proteomes" id="UP000076727"/>
    </source>
</evidence>
<dbReference type="Pfam" id="PF11380">
    <property type="entry name" value="Stealth_CR2"/>
    <property type="match status" value="1"/>
</dbReference>
<dbReference type="Proteomes" id="UP000076727">
    <property type="component" value="Unassembled WGS sequence"/>
</dbReference>
<dbReference type="STRING" id="1314783.A0A165NKX9"/>
<evidence type="ECO:0000259" key="5">
    <source>
        <dbReference type="Pfam" id="PF17102"/>
    </source>
</evidence>
<keyword evidence="3" id="KW-1133">Transmembrane helix</keyword>
<dbReference type="PANTHER" id="PTHR24045:SF0">
    <property type="entry name" value="N-ACETYLGLUCOSAMINE-1-PHOSPHOTRANSFERASE SUBUNITS ALPHA_BETA"/>
    <property type="match status" value="1"/>
</dbReference>
<keyword evidence="2" id="KW-0808">Transferase</keyword>
<keyword evidence="3" id="KW-0812">Transmembrane</keyword>
<dbReference type="GO" id="GO:0046835">
    <property type="term" value="P:carbohydrate phosphorylation"/>
    <property type="evidence" value="ECO:0007669"/>
    <property type="project" value="TreeGrafter"/>
</dbReference>
<feature type="transmembrane region" description="Helical" evidence="3">
    <location>
        <begin position="12"/>
        <end position="31"/>
    </location>
</feature>
<evidence type="ECO:0000256" key="3">
    <source>
        <dbReference type="SAM" id="Phobius"/>
    </source>
</evidence>
<dbReference type="AlphaFoldDB" id="A0A165NKX9"/>
<dbReference type="GO" id="GO:0003976">
    <property type="term" value="F:UDP-N-acetylglucosamine-lysosomal-enzyme N-acetylglucosaminephosphotransferase activity"/>
    <property type="evidence" value="ECO:0007669"/>
    <property type="project" value="TreeGrafter"/>
</dbReference>
<gene>
    <name evidence="6" type="ORF">DAEQUDRAFT_729508</name>
</gene>
<proteinExistence type="inferred from homology"/>
<evidence type="ECO:0000256" key="2">
    <source>
        <dbReference type="ARBA" id="ARBA00022679"/>
    </source>
</evidence>
<evidence type="ECO:0008006" key="8">
    <source>
        <dbReference type="Google" id="ProtNLM"/>
    </source>
</evidence>
<dbReference type="GO" id="GO:0005794">
    <property type="term" value="C:Golgi apparatus"/>
    <property type="evidence" value="ECO:0007669"/>
    <property type="project" value="TreeGrafter"/>
</dbReference>
<dbReference type="InterPro" id="IPR031357">
    <property type="entry name" value="Stealth_CR3"/>
</dbReference>
<reference evidence="6 7" key="1">
    <citation type="journal article" date="2016" name="Mol. Biol. Evol.">
        <title>Comparative Genomics of Early-Diverging Mushroom-Forming Fungi Provides Insights into the Origins of Lignocellulose Decay Capabilities.</title>
        <authorList>
            <person name="Nagy L.G."/>
            <person name="Riley R."/>
            <person name="Tritt A."/>
            <person name="Adam C."/>
            <person name="Daum C."/>
            <person name="Floudas D."/>
            <person name="Sun H."/>
            <person name="Yadav J.S."/>
            <person name="Pangilinan J."/>
            <person name="Larsson K.H."/>
            <person name="Matsuura K."/>
            <person name="Barry K."/>
            <person name="Labutti K."/>
            <person name="Kuo R."/>
            <person name="Ohm R.A."/>
            <person name="Bhattacharya S.S."/>
            <person name="Shirouzu T."/>
            <person name="Yoshinaga Y."/>
            <person name="Martin F.M."/>
            <person name="Grigoriev I.V."/>
            <person name="Hibbett D.S."/>
        </authorList>
    </citation>
    <scope>NUCLEOTIDE SEQUENCE [LARGE SCALE GENOMIC DNA]</scope>
    <source>
        <strain evidence="6 7">L-15889</strain>
    </source>
</reference>
<dbReference type="EMBL" id="KV429080">
    <property type="protein sequence ID" value="KZT67094.1"/>
    <property type="molecule type" value="Genomic_DNA"/>
</dbReference>
<organism evidence="6 7">
    <name type="scientific">Daedalea quercina L-15889</name>
    <dbReference type="NCBI Taxonomy" id="1314783"/>
    <lineage>
        <taxon>Eukaryota</taxon>
        <taxon>Fungi</taxon>
        <taxon>Dikarya</taxon>
        <taxon>Basidiomycota</taxon>
        <taxon>Agaricomycotina</taxon>
        <taxon>Agaricomycetes</taxon>
        <taxon>Polyporales</taxon>
        <taxon>Fomitopsis</taxon>
    </lineage>
</organism>
<feature type="domain" description="Stealth protein CR3 conserved region 3" evidence="5">
    <location>
        <begin position="327"/>
        <end position="379"/>
    </location>
</feature>
<sequence>MAKYVPAYFLRRRFVLATAFAASLLFLFLYLRHVFHDLDDELGLTASLESTSYIPFQVPPLPLPPPPPRTALRPVRDLRASCLDAHFSLGELCLGDRVDPLDVVWTWVNGSDFLLAQAKELAQSQYANDDPYRPVKSASQARLYRDHDELRYSIRSVVDNFKSPKSRFRLLTTDFSVPDAYANSINLTTPELWRLGQLPQWLDCDRRVGHGLWRDGKSELVVTHHGQFFRPYNGTVFNSLAIESQLGHVPDMSNYFIYMNDDLFMLNPVTPATFYTSAYGIVLHLQPDLVVKPDRPNTKVMGEWRSLGESNWLLSNRFGARARPYVAHEAKAAGLHLLHELSAVWPGAFAASALHRFRETAGGHGDVNTMFLSAHFVVERAREALLWAWVVGTLGGRADEWGPGEAQRAWRALGGAFAENLAVVDDMLVTSGWRDTLEQTRVAETLLAHGYDADSHLTSYVFSSLDGYPYLNLGSAGRPGFPSLAPDTAETALPRCRLSYAQCFTVDGTVGDGSKASEVFKQLAFRDPRCGDCVISALVKASGRLGLSAFLPPAERVVQTTPPPLDSDADADVPHLPLVDDWQKGDFSLAAVMAHSRETNVRRWTLQLLHRYRYILGSTPMMFERVVSGPQAAATVARIDKAREAALLCVNDDVSRPGQDADVSRVLAKWFDRRWGRAPAWER</sequence>
<keyword evidence="7" id="KW-1185">Reference proteome</keyword>